<evidence type="ECO:0000256" key="6">
    <source>
        <dbReference type="SAM" id="SignalP"/>
    </source>
</evidence>
<organism evidence="8 9">
    <name type="scientific">Colletotrichum navitas</name>
    <dbReference type="NCBI Taxonomy" id="681940"/>
    <lineage>
        <taxon>Eukaryota</taxon>
        <taxon>Fungi</taxon>
        <taxon>Dikarya</taxon>
        <taxon>Ascomycota</taxon>
        <taxon>Pezizomycotina</taxon>
        <taxon>Sordariomycetes</taxon>
        <taxon>Hypocreomycetidae</taxon>
        <taxon>Glomerellales</taxon>
        <taxon>Glomerellaceae</taxon>
        <taxon>Colletotrichum</taxon>
        <taxon>Colletotrichum graminicola species complex</taxon>
    </lineage>
</organism>
<feature type="signal peptide" evidence="6">
    <location>
        <begin position="1"/>
        <end position="20"/>
    </location>
</feature>
<dbReference type="PANTHER" id="PTHR42973:SF9">
    <property type="entry name" value="FAD-BINDING PCMH-TYPE DOMAIN-CONTAINING PROTEIN-RELATED"/>
    <property type="match status" value="1"/>
</dbReference>
<comment type="similarity">
    <text evidence="2">Belongs to the oxygen-dependent FAD-linked oxidoreductase family.</text>
</comment>
<dbReference type="RefSeq" id="XP_060417597.1">
    <property type="nucleotide sequence ID" value="XM_060562113.1"/>
</dbReference>
<comment type="cofactor">
    <cofactor evidence="1">
        <name>FAD</name>
        <dbReference type="ChEBI" id="CHEBI:57692"/>
    </cofactor>
</comment>
<evidence type="ECO:0000256" key="1">
    <source>
        <dbReference type="ARBA" id="ARBA00001974"/>
    </source>
</evidence>
<keyword evidence="4" id="KW-0274">FAD</keyword>
<evidence type="ECO:0000259" key="7">
    <source>
        <dbReference type="PROSITE" id="PS51387"/>
    </source>
</evidence>
<keyword evidence="3" id="KW-0285">Flavoprotein</keyword>
<dbReference type="GeneID" id="85446353"/>
<reference evidence="8" key="1">
    <citation type="submission" date="2021-06" db="EMBL/GenBank/DDBJ databases">
        <title>Comparative genomics, transcriptomics and evolutionary studies reveal genomic signatures of adaptation to plant cell wall in hemibiotrophic fungi.</title>
        <authorList>
            <consortium name="DOE Joint Genome Institute"/>
            <person name="Baroncelli R."/>
            <person name="Diaz J.F."/>
            <person name="Benocci T."/>
            <person name="Peng M."/>
            <person name="Battaglia E."/>
            <person name="Haridas S."/>
            <person name="Andreopoulos W."/>
            <person name="Labutti K."/>
            <person name="Pangilinan J."/>
            <person name="Floch G.L."/>
            <person name="Makela M.R."/>
            <person name="Henrissat B."/>
            <person name="Grigoriev I.V."/>
            <person name="Crouch J.A."/>
            <person name="De Vries R.P."/>
            <person name="Sukno S.A."/>
            <person name="Thon M.R."/>
        </authorList>
    </citation>
    <scope>NUCLEOTIDE SEQUENCE</scope>
    <source>
        <strain evidence="8">CBS 125086</strain>
    </source>
</reference>
<dbReference type="InterPro" id="IPR050416">
    <property type="entry name" value="FAD-linked_Oxidoreductase"/>
</dbReference>
<dbReference type="Gene3D" id="3.30.465.10">
    <property type="match status" value="1"/>
</dbReference>
<evidence type="ECO:0000256" key="4">
    <source>
        <dbReference type="ARBA" id="ARBA00022827"/>
    </source>
</evidence>
<proteinExistence type="inferred from homology"/>
<dbReference type="GO" id="GO:0016491">
    <property type="term" value="F:oxidoreductase activity"/>
    <property type="evidence" value="ECO:0007669"/>
    <property type="project" value="UniProtKB-KW"/>
</dbReference>
<dbReference type="AlphaFoldDB" id="A0AAD8Q925"/>
<dbReference type="Gene3D" id="3.40.462.20">
    <property type="match status" value="1"/>
</dbReference>
<keyword evidence="5" id="KW-0560">Oxidoreductase</keyword>
<evidence type="ECO:0000256" key="3">
    <source>
        <dbReference type="ARBA" id="ARBA00022630"/>
    </source>
</evidence>
<protein>
    <submittedName>
        <fullName evidence="8">FAD-dependent oxygenase</fullName>
    </submittedName>
</protein>
<evidence type="ECO:0000256" key="5">
    <source>
        <dbReference type="ARBA" id="ARBA00023002"/>
    </source>
</evidence>
<dbReference type="GO" id="GO:0071949">
    <property type="term" value="F:FAD binding"/>
    <property type="evidence" value="ECO:0007669"/>
    <property type="project" value="InterPro"/>
</dbReference>
<dbReference type="Pfam" id="PF01565">
    <property type="entry name" value="FAD_binding_4"/>
    <property type="match status" value="1"/>
</dbReference>
<dbReference type="EMBL" id="JAHLJV010000011">
    <property type="protein sequence ID" value="KAK1596744.1"/>
    <property type="molecule type" value="Genomic_DNA"/>
</dbReference>
<dbReference type="PROSITE" id="PS51387">
    <property type="entry name" value="FAD_PCMH"/>
    <property type="match status" value="1"/>
</dbReference>
<dbReference type="Proteomes" id="UP001230504">
    <property type="component" value="Unassembled WGS sequence"/>
</dbReference>
<sequence length="505" mass="54765">MHRLKMEFLAAVGAWAITAACLNVPVARQLLGGICGRDTAELGERLSSTAKIYEPGTAEFNEASVRWSNLNAPKPNLVVIPGTENDVAETVKFANDKNVPFLAYNGMHGAITTLGKMDSGIDIYINQLSGVEVSEDGKTAKIGGGTGSKLVTDTLWEAGKQTVTGTCECVSTLGPALGGGHGWLQGHHGLVADQFVSINIVLADGTLQTINETSDLWWAVKGAGHNFGIVTSVDVKIYDIEHREWAVETLIFSGDKVEAVYEAANEHLVKNGTQAAGVVNWSYWLNNPDADPENPIILFWIIQEGVTTVDPVYTQPFRDIGPISSTPASGTYLDLASWTGIALDSIPCQNAGLNNPRFPIYVESYNIEAQRKAYDLFASSIKGDSPFSNSLFMFEGYSVQGVKAIESDSTAFAYRGDNLLFAPLITYTPGGAELDEQAAALGNQLRDIIHEGSGRTDQHVYLNYAFGNESPKGWYGSEQWRQDRLKSLKTKYDPNGRFSFYGPIA</sequence>
<accession>A0AAD8Q925</accession>
<feature type="domain" description="FAD-binding PCMH-type" evidence="7">
    <location>
        <begin position="71"/>
        <end position="240"/>
    </location>
</feature>
<dbReference type="InterPro" id="IPR006094">
    <property type="entry name" value="Oxid_FAD_bind_N"/>
</dbReference>
<gene>
    <name evidence="8" type="ORF">LY79DRAFT_626495</name>
</gene>
<keyword evidence="9" id="KW-1185">Reference proteome</keyword>
<dbReference type="InterPro" id="IPR016166">
    <property type="entry name" value="FAD-bd_PCMH"/>
</dbReference>
<dbReference type="PANTHER" id="PTHR42973">
    <property type="entry name" value="BINDING OXIDOREDUCTASE, PUTATIVE (AFU_ORTHOLOGUE AFUA_1G17690)-RELATED"/>
    <property type="match status" value="1"/>
</dbReference>
<comment type="caution">
    <text evidence="8">The sequence shown here is derived from an EMBL/GenBank/DDBJ whole genome shotgun (WGS) entry which is preliminary data.</text>
</comment>
<name>A0AAD8Q925_9PEZI</name>
<dbReference type="InterPro" id="IPR036318">
    <property type="entry name" value="FAD-bd_PCMH-like_sf"/>
</dbReference>
<dbReference type="PROSITE" id="PS51257">
    <property type="entry name" value="PROKAR_LIPOPROTEIN"/>
    <property type="match status" value="1"/>
</dbReference>
<evidence type="ECO:0000256" key="2">
    <source>
        <dbReference type="ARBA" id="ARBA00005466"/>
    </source>
</evidence>
<dbReference type="SUPFAM" id="SSF56176">
    <property type="entry name" value="FAD-binding/transporter-associated domain-like"/>
    <property type="match status" value="1"/>
</dbReference>
<evidence type="ECO:0000313" key="8">
    <source>
        <dbReference type="EMBL" id="KAK1596744.1"/>
    </source>
</evidence>
<keyword evidence="6" id="KW-0732">Signal</keyword>
<evidence type="ECO:0000313" key="9">
    <source>
        <dbReference type="Proteomes" id="UP001230504"/>
    </source>
</evidence>
<feature type="chain" id="PRO_5042016491" evidence="6">
    <location>
        <begin position="21"/>
        <end position="505"/>
    </location>
</feature>
<dbReference type="InterPro" id="IPR016169">
    <property type="entry name" value="FAD-bd_PCMH_sub2"/>
</dbReference>